<dbReference type="InterPro" id="IPR040647">
    <property type="entry name" value="SPIN-DOC_Znf-C2H2"/>
</dbReference>
<reference evidence="2" key="1">
    <citation type="submission" date="2021-04" db="EMBL/GenBank/DDBJ databases">
        <authorList>
            <person name="Tunstrom K."/>
        </authorList>
    </citation>
    <scope>NUCLEOTIDE SEQUENCE</scope>
</reference>
<proteinExistence type="predicted"/>
<dbReference type="AlphaFoldDB" id="A0A8S3WFV4"/>
<dbReference type="OrthoDB" id="1101576at2759"/>
<evidence type="ECO:0000313" key="2">
    <source>
        <dbReference type="EMBL" id="CAG4957204.1"/>
    </source>
</evidence>
<gene>
    <name evidence="2" type="ORF">PAPOLLO_LOCUS5661</name>
</gene>
<organism evidence="2 3">
    <name type="scientific">Parnassius apollo</name>
    <name type="common">Apollo butterfly</name>
    <name type="synonym">Papilio apollo</name>
    <dbReference type="NCBI Taxonomy" id="110799"/>
    <lineage>
        <taxon>Eukaryota</taxon>
        <taxon>Metazoa</taxon>
        <taxon>Ecdysozoa</taxon>
        <taxon>Arthropoda</taxon>
        <taxon>Hexapoda</taxon>
        <taxon>Insecta</taxon>
        <taxon>Pterygota</taxon>
        <taxon>Neoptera</taxon>
        <taxon>Endopterygota</taxon>
        <taxon>Lepidoptera</taxon>
        <taxon>Glossata</taxon>
        <taxon>Ditrysia</taxon>
        <taxon>Papilionoidea</taxon>
        <taxon>Papilionidae</taxon>
        <taxon>Parnassiinae</taxon>
        <taxon>Parnassini</taxon>
        <taxon>Parnassius</taxon>
        <taxon>Parnassius</taxon>
    </lineage>
</organism>
<evidence type="ECO:0000259" key="1">
    <source>
        <dbReference type="Pfam" id="PF18658"/>
    </source>
</evidence>
<dbReference type="PANTHER" id="PTHR45913">
    <property type="entry name" value="EPM2A-INTERACTING PROTEIN 1"/>
    <property type="match status" value="1"/>
</dbReference>
<feature type="domain" description="SPIN-DOC-like zinc-finger" evidence="1">
    <location>
        <begin position="20"/>
        <end position="64"/>
    </location>
</feature>
<dbReference type="EMBL" id="CAJQZP010000341">
    <property type="protein sequence ID" value="CAG4957204.1"/>
    <property type="molecule type" value="Genomic_DNA"/>
</dbReference>
<dbReference type="PANTHER" id="PTHR45913:SF21">
    <property type="entry name" value="DUF4371 DOMAIN-CONTAINING PROTEIN"/>
    <property type="match status" value="1"/>
</dbReference>
<dbReference type="Proteomes" id="UP000691718">
    <property type="component" value="Unassembled WGS sequence"/>
</dbReference>
<accession>A0A8S3WFV4</accession>
<name>A0A8S3WFV4_PARAO</name>
<dbReference type="Pfam" id="PF18658">
    <property type="entry name" value="zf-C2H2_12"/>
    <property type="match status" value="1"/>
</dbReference>
<evidence type="ECO:0000313" key="3">
    <source>
        <dbReference type="Proteomes" id="UP000691718"/>
    </source>
</evidence>
<comment type="caution">
    <text evidence="2">The sequence shown here is derived from an EMBL/GenBank/DDBJ whole genome shotgun (WGS) entry which is preliminary data.</text>
</comment>
<sequence length="140" mass="16283">MALSKPSTSKIKDNSHTFNEEWEPKYFFTKSKARKPVCLICSATVAVAKKYNLERHFKQNHAKFEKEYPVGSALRTDFIKKKKKELFSQQNIFVKQHDELEAMVKTSYEISLLLAKKKKPFSNAYIIKQSFSAELQRSKG</sequence>
<keyword evidence="3" id="KW-1185">Reference proteome</keyword>
<protein>
    <submittedName>
        <fullName evidence="2">(apollo) hypothetical protein</fullName>
    </submittedName>
</protein>